<sequence>MGRSGYQGGDGSYTYGTLPSPSSSSYANARTEQSPLTTHANQTSESRSPSRKLKSYLPIIVVAALHLIAAFYLLRFLGFGNSTQTPPSPLPTYNVAIIGAGPAGIAAAYHLRTSPAARDAQFNITIFESKPVLGGVLAFHHANGSSIFPRDHPTQSPITAEDIAGKALLWNNALFTRDSEKILKDSVNFVEVGSEQVG</sequence>
<accession>A0ACC2ISG0</accession>
<dbReference type="EMBL" id="JAPESX010001045">
    <property type="protein sequence ID" value="KAJ8118014.1"/>
    <property type="molecule type" value="Genomic_DNA"/>
</dbReference>
<protein>
    <submittedName>
        <fullName evidence="1">Uncharacterized protein</fullName>
    </submittedName>
</protein>
<evidence type="ECO:0000313" key="2">
    <source>
        <dbReference type="Proteomes" id="UP001153334"/>
    </source>
</evidence>
<dbReference type="Proteomes" id="UP001153334">
    <property type="component" value="Unassembled WGS sequence"/>
</dbReference>
<proteinExistence type="predicted"/>
<name>A0ACC2ISG0_9PEZI</name>
<organism evidence="1 2">
    <name type="scientific">Nemania bipapillata</name>
    <dbReference type="NCBI Taxonomy" id="110536"/>
    <lineage>
        <taxon>Eukaryota</taxon>
        <taxon>Fungi</taxon>
        <taxon>Dikarya</taxon>
        <taxon>Ascomycota</taxon>
        <taxon>Pezizomycotina</taxon>
        <taxon>Sordariomycetes</taxon>
        <taxon>Xylariomycetidae</taxon>
        <taxon>Xylariales</taxon>
        <taxon>Xylariaceae</taxon>
        <taxon>Nemania</taxon>
    </lineage>
</organism>
<evidence type="ECO:0000313" key="1">
    <source>
        <dbReference type="EMBL" id="KAJ8118014.1"/>
    </source>
</evidence>
<reference evidence="1" key="1">
    <citation type="submission" date="2022-11" db="EMBL/GenBank/DDBJ databases">
        <title>Genome Sequence of Nemania bipapillata.</title>
        <authorList>
            <person name="Buettner E."/>
        </authorList>
    </citation>
    <scope>NUCLEOTIDE SEQUENCE</scope>
    <source>
        <strain evidence="1">CP14</strain>
    </source>
</reference>
<keyword evidence="2" id="KW-1185">Reference proteome</keyword>
<comment type="caution">
    <text evidence="1">The sequence shown here is derived from an EMBL/GenBank/DDBJ whole genome shotgun (WGS) entry which is preliminary data.</text>
</comment>
<gene>
    <name evidence="1" type="ORF">ONZ43_g4077</name>
</gene>